<dbReference type="InterPro" id="IPR036249">
    <property type="entry name" value="Thioredoxin-like_sf"/>
</dbReference>
<dbReference type="AlphaFoldDB" id="A0A7C8M057"/>
<dbReference type="InterPro" id="IPR010987">
    <property type="entry name" value="Glutathione-S-Trfase_C-like"/>
</dbReference>
<dbReference type="InterPro" id="IPR004045">
    <property type="entry name" value="Glutathione_S-Trfase_N"/>
</dbReference>
<dbReference type="InterPro" id="IPR050213">
    <property type="entry name" value="GST_superfamily"/>
</dbReference>
<dbReference type="GO" id="GO:0006749">
    <property type="term" value="P:glutathione metabolic process"/>
    <property type="evidence" value="ECO:0007669"/>
    <property type="project" value="TreeGrafter"/>
</dbReference>
<dbReference type="EMBL" id="JAADJZ010000032">
    <property type="protein sequence ID" value="KAF2865560.1"/>
    <property type="molecule type" value="Genomic_DNA"/>
</dbReference>
<feature type="domain" description="GST N-terminal" evidence="1">
    <location>
        <begin position="75"/>
        <end position="172"/>
    </location>
</feature>
<evidence type="ECO:0008006" key="5">
    <source>
        <dbReference type="Google" id="ProtNLM"/>
    </source>
</evidence>
<evidence type="ECO:0000313" key="3">
    <source>
        <dbReference type="EMBL" id="KAF2865560.1"/>
    </source>
</evidence>
<dbReference type="GO" id="GO:0004364">
    <property type="term" value="F:glutathione transferase activity"/>
    <property type="evidence" value="ECO:0007669"/>
    <property type="project" value="TreeGrafter"/>
</dbReference>
<gene>
    <name evidence="3" type="ORF">BDV95DRAFT_249900</name>
</gene>
<accession>A0A7C8M057</accession>
<dbReference type="Proteomes" id="UP000481861">
    <property type="component" value="Unassembled WGS sequence"/>
</dbReference>
<sequence length="326" mass="36568">MPAKQRGAKHCTLRQDLSLASFESHPTPQYDAEKSSRAMQSRGAWRGSFLCLNRRSTPSTPRTSQLSIHRKMSPKYELIYWPTIPGRGEFIRLAFEATHTAYTDTANASKDGINAVLSSIDSTVTVDSDGNPPPFAPPSLRVPGEGKNGKTLVLYQTPNILAYLGDKLGLAGEDEAEKHWVMSHAFTALDLNNEAHDTHHPVAVAKYYKDQKEEALKKATDFRENRLPKFFGFFERVLKGNEGGQGKYLVGGKLSYADTTVWQVLDGLKFAFPKEMEAREGDHPLLFGTFYPSVREHSGLKDYLVSSRRIPYGDGVFRHYPELDRQ</sequence>
<protein>
    <recommendedName>
        <fullName evidence="5">Glutathione S-transferase</fullName>
    </recommendedName>
</protein>
<dbReference type="CDD" id="cd03192">
    <property type="entry name" value="GST_C_Sigma_like"/>
    <property type="match status" value="1"/>
</dbReference>
<dbReference type="Gene3D" id="3.40.30.10">
    <property type="entry name" value="Glutaredoxin"/>
    <property type="match status" value="1"/>
</dbReference>
<reference evidence="3 4" key="1">
    <citation type="submission" date="2020-01" db="EMBL/GenBank/DDBJ databases">
        <authorList>
            <consortium name="DOE Joint Genome Institute"/>
            <person name="Haridas S."/>
            <person name="Albert R."/>
            <person name="Binder M."/>
            <person name="Bloem J."/>
            <person name="Labutti K."/>
            <person name="Salamov A."/>
            <person name="Andreopoulos B."/>
            <person name="Baker S.E."/>
            <person name="Barry K."/>
            <person name="Bills G."/>
            <person name="Bluhm B.H."/>
            <person name="Cannon C."/>
            <person name="Castanera R."/>
            <person name="Culley D.E."/>
            <person name="Daum C."/>
            <person name="Ezra D."/>
            <person name="Gonzalez J.B."/>
            <person name="Henrissat B."/>
            <person name="Kuo A."/>
            <person name="Liang C."/>
            <person name="Lipzen A."/>
            <person name="Lutzoni F."/>
            <person name="Magnuson J."/>
            <person name="Mondo S."/>
            <person name="Nolan M."/>
            <person name="Ohm R."/>
            <person name="Pangilinan J."/>
            <person name="Park H.-J.H."/>
            <person name="Ramirez L."/>
            <person name="Alfaro M."/>
            <person name="Sun H."/>
            <person name="Tritt A."/>
            <person name="Yoshinaga Y."/>
            <person name="Zwiers L.-H.L."/>
            <person name="Turgeon B.G."/>
            <person name="Goodwin S.B."/>
            <person name="Spatafora J.W."/>
            <person name="Crous P.W."/>
            <person name="Grigoriev I.V."/>
        </authorList>
    </citation>
    <scope>NUCLEOTIDE SEQUENCE [LARGE SCALE GENOMIC DNA]</scope>
    <source>
        <strain evidence="3 4">CBS 611.86</strain>
    </source>
</reference>
<feature type="domain" description="GST C-terminal" evidence="2">
    <location>
        <begin position="174"/>
        <end position="323"/>
    </location>
</feature>
<organism evidence="3 4">
    <name type="scientific">Massariosphaeria phaeospora</name>
    <dbReference type="NCBI Taxonomy" id="100035"/>
    <lineage>
        <taxon>Eukaryota</taxon>
        <taxon>Fungi</taxon>
        <taxon>Dikarya</taxon>
        <taxon>Ascomycota</taxon>
        <taxon>Pezizomycotina</taxon>
        <taxon>Dothideomycetes</taxon>
        <taxon>Pleosporomycetidae</taxon>
        <taxon>Pleosporales</taxon>
        <taxon>Pleosporales incertae sedis</taxon>
        <taxon>Massariosphaeria</taxon>
    </lineage>
</organism>
<comment type="caution">
    <text evidence="3">The sequence shown here is derived from an EMBL/GenBank/DDBJ whole genome shotgun (WGS) entry which is preliminary data.</text>
</comment>
<dbReference type="SUPFAM" id="SSF47616">
    <property type="entry name" value="GST C-terminal domain-like"/>
    <property type="match status" value="1"/>
</dbReference>
<dbReference type="InterPro" id="IPR004046">
    <property type="entry name" value="GST_C"/>
</dbReference>
<proteinExistence type="predicted"/>
<keyword evidence="4" id="KW-1185">Reference proteome</keyword>
<dbReference type="OrthoDB" id="414243at2759"/>
<dbReference type="Gene3D" id="1.20.1050.10">
    <property type="match status" value="1"/>
</dbReference>
<dbReference type="SUPFAM" id="SSF52833">
    <property type="entry name" value="Thioredoxin-like"/>
    <property type="match status" value="1"/>
</dbReference>
<dbReference type="Pfam" id="PF14497">
    <property type="entry name" value="GST_C_3"/>
    <property type="match status" value="1"/>
</dbReference>
<dbReference type="PANTHER" id="PTHR11571:SF263">
    <property type="entry name" value="GLUTATHIONE S-TRANSFERASE"/>
    <property type="match status" value="1"/>
</dbReference>
<evidence type="ECO:0000313" key="4">
    <source>
        <dbReference type="Proteomes" id="UP000481861"/>
    </source>
</evidence>
<name>A0A7C8M057_9PLEO</name>
<dbReference type="PANTHER" id="PTHR11571">
    <property type="entry name" value="GLUTATHIONE S-TRANSFERASE"/>
    <property type="match status" value="1"/>
</dbReference>
<dbReference type="FunFam" id="1.20.1050.10:FF:000051">
    <property type="entry name" value="Glutathione S-transferase"/>
    <property type="match status" value="1"/>
</dbReference>
<dbReference type="PROSITE" id="PS50404">
    <property type="entry name" value="GST_NTER"/>
    <property type="match status" value="1"/>
</dbReference>
<evidence type="ECO:0000259" key="1">
    <source>
        <dbReference type="PROSITE" id="PS50404"/>
    </source>
</evidence>
<evidence type="ECO:0000259" key="2">
    <source>
        <dbReference type="PROSITE" id="PS50405"/>
    </source>
</evidence>
<dbReference type="InterPro" id="IPR036282">
    <property type="entry name" value="Glutathione-S-Trfase_C_sf"/>
</dbReference>
<dbReference type="PROSITE" id="PS50405">
    <property type="entry name" value="GST_CTER"/>
    <property type="match status" value="1"/>
</dbReference>